<protein>
    <submittedName>
        <fullName evidence="1">LuxR family transcriptional regulator, maltose regulon positive regulatory protein</fullName>
    </submittedName>
</protein>
<dbReference type="RefSeq" id="WP_131820750.1">
    <property type="nucleotide sequence ID" value="NZ_FOOX01000006.1"/>
</dbReference>
<dbReference type="SUPFAM" id="SSF52540">
    <property type="entry name" value="P-loop containing nucleoside triphosphate hydrolases"/>
    <property type="match status" value="1"/>
</dbReference>
<dbReference type="STRING" id="341036.SAMN05660649_01955"/>
<reference evidence="2" key="1">
    <citation type="submission" date="2016-10" db="EMBL/GenBank/DDBJ databases">
        <authorList>
            <person name="Varghese N."/>
            <person name="Submissions S."/>
        </authorList>
    </citation>
    <scope>NUCLEOTIDE SEQUENCE [LARGE SCALE GENOMIC DNA]</scope>
    <source>
        <strain evidence="2">DSM 17038</strain>
    </source>
</reference>
<dbReference type="AlphaFoldDB" id="A0A1I2SRC0"/>
<dbReference type="InterPro" id="IPR027417">
    <property type="entry name" value="P-loop_NTPase"/>
</dbReference>
<name>A0A1I2SRC0_9FIRM</name>
<dbReference type="OrthoDB" id="9789465at2"/>
<sequence length="269" mass="30756">MSGTGLIITKYSKPEINRYLISRQRLHQKLNDSLMCKLTMVIAPAGYGKTTVVLDWLGKCGLPAAWLSVDSYDNNPVVFWRYVCTALDSISEGISKNTGYVFSSQELLKSNIHVSVLIDRLLEVQSDFLLVLDDLHLITDSSILNGLSYLIDYLPSKMHMIIISRTEPELGLARHRIKWQMQELEEKDLRFETEEIFRFYQARGYTLENDDVKRVENYTEGWAAAMVAVAMSMEDVGDRNDAIAALSGTDLCADYHGWNGRQHNHWQQR</sequence>
<dbReference type="Proteomes" id="UP000199337">
    <property type="component" value="Unassembled WGS sequence"/>
</dbReference>
<evidence type="ECO:0000313" key="1">
    <source>
        <dbReference type="EMBL" id="SFG55093.1"/>
    </source>
</evidence>
<dbReference type="EMBL" id="FOOX01000006">
    <property type="protein sequence ID" value="SFG55093.1"/>
    <property type="molecule type" value="Genomic_DNA"/>
</dbReference>
<keyword evidence="2" id="KW-1185">Reference proteome</keyword>
<evidence type="ECO:0000313" key="2">
    <source>
        <dbReference type="Proteomes" id="UP000199337"/>
    </source>
</evidence>
<gene>
    <name evidence="1" type="ORF">SAMN05660649_01955</name>
</gene>
<organism evidence="1 2">
    <name type="scientific">Desulfotruncus arcticus DSM 17038</name>
    <dbReference type="NCBI Taxonomy" id="1121424"/>
    <lineage>
        <taxon>Bacteria</taxon>
        <taxon>Bacillati</taxon>
        <taxon>Bacillota</taxon>
        <taxon>Clostridia</taxon>
        <taxon>Eubacteriales</taxon>
        <taxon>Desulfallaceae</taxon>
        <taxon>Desulfotruncus</taxon>
    </lineage>
</organism>
<dbReference type="Gene3D" id="3.40.50.300">
    <property type="entry name" value="P-loop containing nucleotide triphosphate hydrolases"/>
    <property type="match status" value="1"/>
</dbReference>
<proteinExistence type="predicted"/>
<accession>A0A1I2SRC0</accession>